<feature type="region of interest" description="Disordered" evidence="2">
    <location>
        <begin position="288"/>
        <end position="315"/>
    </location>
</feature>
<evidence type="ECO:0000256" key="1">
    <source>
        <dbReference type="ARBA" id="ARBA00023172"/>
    </source>
</evidence>
<evidence type="ECO:0000259" key="3">
    <source>
        <dbReference type="PROSITE" id="PS51898"/>
    </source>
</evidence>
<keyword evidence="5" id="KW-1185">Reference proteome</keyword>
<dbReference type="Pfam" id="PF00589">
    <property type="entry name" value="Phage_integrase"/>
    <property type="match status" value="1"/>
</dbReference>
<sequence>MPARRIPSYRRQKSRNLAVVRIDGRDVYLGPYDSPESHAKYDRLIADWLRRQQVTLNDVVNLTAAELMAAYLTHAREYYVKNGELTREFGCITEALREVRPLHGETLVADFGPKALKAVRERMIEVGWSRRYINKQVGRVLRMFKWGVAEELVPPAVHLALATVPGLRKGRTAAPDLAPVQPVADELIEKTLKHLPPMIADMVRLQRLSGARPGEIVGLRPIDIDQSTAVWAYRPDSHKTEHHERSRVVFFGPKSQQVLKPYLDRPLSACCFSPAESEAQRRLERHLARVTPIKQGNKPGSRPRSSKRVPKDAYTTDSYRRAIHRACEKHGLLKWSPNRIRHTAATEIRKRYGLEAAQTVLGHSTADVTQIYAERDMALASSIAAELG</sequence>
<evidence type="ECO:0000313" key="5">
    <source>
        <dbReference type="Proteomes" id="UP000316714"/>
    </source>
</evidence>
<dbReference type="PROSITE" id="PS51898">
    <property type="entry name" value="TYR_RECOMBINASE"/>
    <property type="match status" value="1"/>
</dbReference>
<dbReference type="PANTHER" id="PTHR30349">
    <property type="entry name" value="PHAGE INTEGRASE-RELATED"/>
    <property type="match status" value="1"/>
</dbReference>
<dbReference type="InterPro" id="IPR013762">
    <property type="entry name" value="Integrase-like_cat_sf"/>
</dbReference>
<feature type="domain" description="Tyr recombinase" evidence="3">
    <location>
        <begin position="178"/>
        <end position="385"/>
    </location>
</feature>
<dbReference type="GO" id="GO:0006310">
    <property type="term" value="P:DNA recombination"/>
    <property type="evidence" value="ECO:0007669"/>
    <property type="project" value="UniProtKB-KW"/>
</dbReference>
<dbReference type="Proteomes" id="UP000316714">
    <property type="component" value="Unassembled WGS sequence"/>
</dbReference>
<comment type="caution">
    <text evidence="4">The sequence shown here is derived from an EMBL/GenBank/DDBJ whole genome shotgun (WGS) entry which is preliminary data.</text>
</comment>
<dbReference type="GO" id="GO:0015074">
    <property type="term" value="P:DNA integration"/>
    <property type="evidence" value="ECO:0007669"/>
    <property type="project" value="InterPro"/>
</dbReference>
<dbReference type="Gene3D" id="1.10.443.10">
    <property type="entry name" value="Intergrase catalytic core"/>
    <property type="match status" value="1"/>
</dbReference>
<gene>
    <name evidence="4" type="ORF">KOR34_00500</name>
</gene>
<dbReference type="GO" id="GO:0003677">
    <property type="term" value="F:DNA binding"/>
    <property type="evidence" value="ECO:0007669"/>
    <property type="project" value="InterPro"/>
</dbReference>
<name>A0A5C5VBR9_9BACT</name>
<dbReference type="EMBL" id="SIHJ01000001">
    <property type="protein sequence ID" value="TWT35162.1"/>
    <property type="molecule type" value="Genomic_DNA"/>
</dbReference>
<dbReference type="InterPro" id="IPR050090">
    <property type="entry name" value="Tyrosine_recombinase_XerCD"/>
</dbReference>
<dbReference type="CDD" id="cd00397">
    <property type="entry name" value="DNA_BRE_C"/>
    <property type="match status" value="1"/>
</dbReference>
<evidence type="ECO:0000256" key="2">
    <source>
        <dbReference type="SAM" id="MobiDB-lite"/>
    </source>
</evidence>
<dbReference type="InterPro" id="IPR011010">
    <property type="entry name" value="DNA_brk_join_enz"/>
</dbReference>
<evidence type="ECO:0000313" key="4">
    <source>
        <dbReference type="EMBL" id="TWT35162.1"/>
    </source>
</evidence>
<dbReference type="AlphaFoldDB" id="A0A5C5VBR9"/>
<keyword evidence="1" id="KW-0233">DNA recombination</keyword>
<protein>
    <submittedName>
        <fullName evidence="4">Site-specific tyrosine recombinase XerC</fullName>
    </submittedName>
</protein>
<organism evidence="4 5">
    <name type="scientific">Posidoniimonas corsicana</name>
    <dbReference type="NCBI Taxonomy" id="1938618"/>
    <lineage>
        <taxon>Bacteria</taxon>
        <taxon>Pseudomonadati</taxon>
        <taxon>Planctomycetota</taxon>
        <taxon>Planctomycetia</taxon>
        <taxon>Pirellulales</taxon>
        <taxon>Lacipirellulaceae</taxon>
        <taxon>Posidoniimonas</taxon>
    </lineage>
</organism>
<accession>A0A5C5VBR9</accession>
<dbReference type="InterPro" id="IPR002104">
    <property type="entry name" value="Integrase_catalytic"/>
</dbReference>
<dbReference type="SUPFAM" id="SSF56349">
    <property type="entry name" value="DNA breaking-rejoining enzymes"/>
    <property type="match status" value="1"/>
</dbReference>
<reference evidence="4 5" key="1">
    <citation type="submission" date="2019-02" db="EMBL/GenBank/DDBJ databases">
        <title>Deep-cultivation of Planctomycetes and their phenomic and genomic characterization uncovers novel biology.</title>
        <authorList>
            <person name="Wiegand S."/>
            <person name="Jogler M."/>
            <person name="Boedeker C."/>
            <person name="Pinto D."/>
            <person name="Vollmers J."/>
            <person name="Rivas-Marin E."/>
            <person name="Kohn T."/>
            <person name="Peeters S.H."/>
            <person name="Heuer A."/>
            <person name="Rast P."/>
            <person name="Oberbeckmann S."/>
            <person name="Bunk B."/>
            <person name="Jeske O."/>
            <person name="Meyerdierks A."/>
            <person name="Storesund J.E."/>
            <person name="Kallscheuer N."/>
            <person name="Luecker S."/>
            <person name="Lage O.M."/>
            <person name="Pohl T."/>
            <person name="Merkel B.J."/>
            <person name="Hornburger P."/>
            <person name="Mueller R.-W."/>
            <person name="Bruemmer F."/>
            <person name="Labrenz M."/>
            <person name="Spormann A.M."/>
            <person name="Op Den Camp H."/>
            <person name="Overmann J."/>
            <person name="Amann R."/>
            <person name="Jetten M.S.M."/>
            <person name="Mascher T."/>
            <person name="Medema M.H."/>
            <person name="Devos D.P."/>
            <person name="Kaster A.-K."/>
            <person name="Ovreas L."/>
            <person name="Rohde M."/>
            <person name="Galperin M.Y."/>
            <person name="Jogler C."/>
        </authorList>
    </citation>
    <scope>NUCLEOTIDE SEQUENCE [LARGE SCALE GENOMIC DNA]</scope>
    <source>
        <strain evidence="4 5">KOR34</strain>
    </source>
</reference>
<dbReference type="RefSeq" id="WP_146561122.1">
    <property type="nucleotide sequence ID" value="NZ_SIHJ01000001.1"/>
</dbReference>
<dbReference type="OrthoDB" id="254233at2"/>
<proteinExistence type="predicted"/>
<dbReference type="PANTHER" id="PTHR30349:SF64">
    <property type="entry name" value="PROPHAGE INTEGRASE INTD-RELATED"/>
    <property type="match status" value="1"/>
</dbReference>